<comment type="subcellular location">
    <subcellularLocation>
        <location evidence="1">Secreted</location>
        <location evidence="1">Cell wall</location>
    </subcellularLocation>
</comment>
<evidence type="ECO:0000256" key="4">
    <source>
        <dbReference type="ARBA" id="ARBA00022525"/>
    </source>
</evidence>
<keyword evidence="10" id="KW-1133">Transmembrane helix</keyword>
<evidence type="ECO:0000256" key="9">
    <source>
        <dbReference type="RuleBase" id="RU361169"/>
    </source>
</evidence>
<evidence type="ECO:0008006" key="14">
    <source>
        <dbReference type="Google" id="ProtNLM"/>
    </source>
</evidence>
<keyword evidence="7" id="KW-0961">Cell wall biogenesis/degradation</keyword>
<feature type="active site" evidence="8">
    <location>
        <position position="300"/>
    </location>
</feature>
<evidence type="ECO:0000313" key="13">
    <source>
        <dbReference type="Proteomes" id="UP000322667"/>
    </source>
</evidence>
<dbReference type="GO" id="GO:0071555">
    <property type="term" value="P:cell wall organization"/>
    <property type="evidence" value="ECO:0007669"/>
    <property type="project" value="UniProtKB-KW"/>
</dbReference>
<keyword evidence="11" id="KW-0732">Signal</keyword>
<feature type="transmembrane region" description="Helical" evidence="10">
    <location>
        <begin position="82"/>
        <end position="104"/>
    </location>
</feature>
<keyword evidence="6 9" id="KW-0326">Glycosidase</keyword>
<keyword evidence="10" id="KW-0812">Transmembrane</keyword>
<accession>A0A5D2KMA2</accession>
<dbReference type="EMBL" id="CM017628">
    <property type="protein sequence ID" value="TYH68301.1"/>
    <property type="molecule type" value="Genomic_DNA"/>
</dbReference>
<evidence type="ECO:0000256" key="5">
    <source>
        <dbReference type="ARBA" id="ARBA00022801"/>
    </source>
</evidence>
<dbReference type="AlphaFoldDB" id="A0A5D2KMA2"/>
<dbReference type="SMART" id="SM00710">
    <property type="entry name" value="PbH1"/>
    <property type="match status" value="3"/>
</dbReference>
<evidence type="ECO:0000256" key="1">
    <source>
        <dbReference type="ARBA" id="ARBA00004191"/>
    </source>
</evidence>
<dbReference type="Pfam" id="PF00295">
    <property type="entry name" value="Glyco_hydro_28"/>
    <property type="match status" value="2"/>
</dbReference>
<feature type="chain" id="PRO_5023127936" description="Pectate lyase superfamily protein domain-containing protein" evidence="11">
    <location>
        <begin position="17"/>
        <end position="457"/>
    </location>
</feature>
<comment type="similarity">
    <text evidence="2 9">Belongs to the glycosyl hydrolase 28 family.</text>
</comment>
<gene>
    <name evidence="12" type="ORF">ES332_D06G248800v1</name>
</gene>
<keyword evidence="5 9" id="KW-0378">Hydrolase</keyword>
<evidence type="ECO:0000256" key="2">
    <source>
        <dbReference type="ARBA" id="ARBA00008834"/>
    </source>
</evidence>
<dbReference type="PANTHER" id="PTHR31375">
    <property type="match status" value="1"/>
</dbReference>
<protein>
    <recommendedName>
        <fullName evidence="14">Pectate lyase superfamily protein domain-containing protein</fullName>
    </recommendedName>
</protein>
<proteinExistence type="inferred from homology"/>
<dbReference type="PROSITE" id="PS00502">
    <property type="entry name" value="POLYGALACTURONASE"/>
    <property type="match status" value="1"/>
</dbReference>
<dbReference type="SUPFAM" id="SSF51126">
    <property type="entry name" value="Pectin lyase-like"/>
    <property type="match status" value="1"/>
</dbReference>
<organism evidence="12 13">
    <name type="scientific">Gossypium tomentosum</name>
    <name type="common">Hawaiian cotton</name>
    <name type="synonym">Gossypium sandvicense</name>
    <dbReference type="NCBI Taxonomy" id="34277"/>
    <lineage>
        <taxon>Eukaryota</taxon>
        <taxon>Viridiplantae</taxon>
        <taxon>Streptophyta</taxon>
        <taxon>Embryophyta</taxon>
        <taxon>Tracheophyta</taxon>
        <taxon>Spermatophyta</taxon>
        <taxon>Magnoliopsida</taxon>
        <taxon>eudicotyledons</taxon>
        <taxon>Gunneridae</taxon>
        <taxon>Pentapetalae</taxon>
        <taxon>rosids</taxon>
        <taxon>malvids</taxon>
        <taxon>Malvales</taxon>
        <taxon>Malvaceae</taxon>
        <taxon>Malvoideae</taxon>
        <taxon>Gossypium</taxon>
    </lineage>
</organism>
<evidence type="ECO:0000256" key="11">
    <source>
        <dbReference type="SAM" id="SignalP"/>
    </source>
</evidence>
<keyword evidence="4" id="KW-0964">Secreted</keyword>
<dbReference type="Proteomes" id="UP000322667">
    <property type="component" value="Chromosome D06"/>
</dbReference>
<evidence type="ECO:0000256" key="7">
    <source>
        <dbReference type="ARBA" id="ARBA00023316"/>
    </source>
</evidence>
<feature type="transmembrane region" description="Helical" evidence="10">
    <location>
        <begin position="172"/>
        <end position="192"/>
    </location>
</feature>
<keyword evidence="10" id="KW-0472">Membrane</keyword>
<dbReference type="Gene3D" id="2.160.20.10">
    <property type="entry name" value="Single-stranded right-handed beta-helix, Pectin lyase-like"/>
    <property type="match status" value="1"/>
</dbReference>
<feature type="signal peptide" evidence="11">
    <location>
        <begin position="1"/>
        <end position="16"/>
    </location>
</feature>
<evidence type="ECO:0000256" key="6">
    <source>
        <dbReference type="ARBA" id="ARBA00023295"/>
    </source>
</evidence>
<evidence type="ECO:0000256" key="8">
    <source>
        <dbReference type="PROSITE-ProRule" id="PRU10052"/>
    </source>
</evidence>
<dbReference type="InterPro" id="IPR000743">
    <property type="entry name" value="Glyco_hydro_28"/>
</dbReference>
<evidence type="ECO:0000313" key="12">
    <source>
        <dbReference type="EMBL" id="TYH68301.1"/>
    </source>
</evidence>
<keyword evidence="13" id="KW-1185">Reference proteome</keyword>
<keyword evidence="3" id="KW-0134">Cell wall</keyword>
<dbReference type="InterPro" id="IPR006626">
    <property type="entry name" value="PbH1"/>
</dbReference>
<evidence type="ECO:0000256" key="3">
    <source>
        <dbReference type="ARBA" id="ARBA00022512"/>
    </source>
</evidence>
<dbReference type="GO" id="GO:0005975">
    <property type="term" value="P:carbohydrate metabolic process"/>
    <property type="evidence" value="ECO:0007669"/>
    <property type="project" value="InterPro"/>
</dbReference>
<sequence>MLFSISFFQWVLLVQSVEPFVYDVNFAGAVGDGESDDTEAFKNAWNVICSSHIPLGIFRVPYGQKFLVQPLTFNGECRPKNITIQVLIIFIILIFSLILLTMLFTKVSGWVVQIDGILIAPSDPSSWKCNDANCNNWITFQHFDGLVIQGSGSLHGQGQKWWQMGCMQNKVVYYYFGIFCSFLMLASTRFYIFSDYISQFFYVDSFGFAILDSKNVHISGLTSVDSRKWHISIERSSSVHASNLNIKAPEDSPNTDGIRIQHSTNVTISSSTIKTGDDCIGIGDGSKYININRILCGPGHGISIGSLGENGRSETVEYVTVRRASFYTTENGVRIKTWQGGHGYARHIRFEHISFSRVIRPIIIDQYSCPPYQHCKNYSTAVEVSNILYNDLKGTTSGEIAVELLCSESVPCKNIRMKDIQLDYGINGKIYDGHPKSHCLSVVQSWDEGNVYPNVPC</sequence>
<reference evidence="12 13" key="1">
    <citation type="submission" date="2019-07" db="EMBL/GenBank/DDBJ databases">
        <title>WGS assembly of Gossypium tomentosum.</title>
        <authorList>
            <person name="Chen Z.J."/>
            <person name="Sreedasyam A."/>
            <person name="Ando A."/>
            <person name="Song Q."/>
            <person name="De L."/>
            <person name="Hulse-Kemp A."/>
            <person name="Ding M."/>
            <person name="Ye W."/>
            <person name="Kirkbride R."/>
            <person name="Jenkins J."/>
            <person name="Plott C."/>
            <person name="Lovell J."/>
            <person name="Lin Y.-M."/>
            <person name="Vaughn R."/>
            <person name="Liu B."/>
            <person name="Li W."/>
            <person name="Simpson S."/>
            <person name="Scheffler B."/>
            <person name="Saski C."/>
            <person name="Grover C."/>
            <person name="Hu G."/>
            <person name="Conover J."/>
            <person name="Carlson J."/>
            <person name="Shu S."/>
            <person name="Boston L."/>
            <person name="Williams M."/>
            <person name="Peterson D."/>
            <person name="Mcgee K."/>
            <person name="Jones D."/>
            <person name="Wendel J."/>
            <person name="Stelly D."/>
            <person name="Grimwood J."/>
            <person name="Schmutz J."/>
        </authorList>
    </citation>
    <scope>NUCLEOTIDE SEQUENCE [LARGE SCALE GENOMIC DNA]</scope>
    <source>
        <strain evidence="12">7179.01</strain>
    </source>
</reference>
<dbReference type="GO" id="GO:0004650">
    <property type="term" value="F:polygalacturonase activity"/>
    <property type="evidence" value="ECO:0007669"/>
    <property type="project" value="InterPro"/>
</dbReference>
<name>A0A5D2KMA2_GOSTO</name>
<dbReference type="InterPro" id="IPR011050">
    <property type="entry name" value="Pectin_lyase_fold/virulence"/>
</dbReference>
<evidence type="ECO:0000256" key="10">
    <source>
        <dbReference type="SAM" id="Phobius"/>
    </source>
</evidence>
<dbReference type="InterPro" id="IPR012334">
    <property type="entry name" value="Pectin_lyas_fold"/>
</dbReference>